<dbReference type="Pfam" id="PF02348">
    <property type="entry name" value="CTP_transf_3"/>
    <property type="match status" value="1"/>
</dbReference>
<evidence type="ECO:0000256" key="1">
    <source>
        <dbReference type="ARBA" id="ARBA00022679"/>
    </source>
</evidence>
<dbReference type="PANTHER" id="PTHR42866:SF2">
    <property type="entry name" value="3-DEOXY-MANNO-OCTULOSONATE CYTIDYLYLTRANSFERASE, MITOCHONDRIAL"/>
    <property type="match status" value="1"/>
</dbReference>
<dbReference type="SUPFAM" id="SSF53448">
    <property type="entry name" value="Nucleotide-diphospho-sugar transferases"/>
    <property type="match status" value="1"/>
</dbReference>
<dbReference type="CDD" id="cd02517">
    <property type="entry name" value="CMP-KDO-Synthetase"/>
    <property type="match status" value="1"/>
</dbReference>
<dbReference type="EC" id="2.7.7.38" evidence="3"/>
<proteinExistence type="predicted"/>
<dbReference type="Gene3D" id="3.90.550.10">
    <property type="entry name" value="Spore Coat Polysaccharide Biosynthesis Protein SpsA, Chain A"/>
    <property type="match status" value="1"/>
</dbReference>
<dbReference type="InterPro" id="IPR004528">
    <property type="entry name" value="KdsB"/>
</dbReference>
<keyword evidence="1 3" id="KW-0808">Transferase</keyword>
<dbReference type="EMBL" id="UOEH01000163">
    <property type="protein sequence ID" value="VAV95313.1"/>
    <property type="molecule type" value="Genomic_DNA"/>
</dbReference>
<dbReference type="PANTHER" id="PTHR42866">
    <property type="entry name" value="3-DEOXY-MANNO-OCTULOSONATE CYTIDYLYLTRANSFERASE"/>
    <property type="match status" value="1"/>
</dbReference>
<gene>
    <name evidence="3" type="ORF">MNBD_ALPHA05-1747</name>
</gene>
<sequence length="256" mass="27566">MSAAIIIPARHASTRLPGKPLLSETGKALIQHTYEQAMKSKRASQVIVATDDARIKAIVEGFGGVVVMTRGDHDTGSARVAEAAGALDADIIVNLQGDEPEIDPAHIDRVIALAAKHDAFAATLVCAFPPEARAGHGSPDDPSAVKAILGNRLEDNAFEVRYFTRHICPYPRLPDGAISHPEQYYLHLGIYAFAKENLLTFAQTPPGVIECAEKLEQLRILEAGDRIVAGRVSTAAPGIDTRSDYDAFVKRQAARR</sequence>
<evidence type="ECO:0000256" key="2">
    <source>
        <dbReference type="ARBA" id="ARBA00022695"/>
    </source>
</evidence>
<dbReference type="AlphaFoldDB" id="A0A3B0SGB5"/>
<dbReference type="NCBIfam" id="NF003952">
    <property type="entry name" value="PRK05450.1-5"/>
    <property type="match status" value="1"/>
</dbReference>
<dbReference type="GO" id="GO:0008690">
    <property type="term" value="F:3-deoxy-manno-octulosonate cytidylyltransferase activity"/>
    <property type="evidence" value="ECO:0007669"/>
    <property type="project" value="UniProtKB-EC"/>
</dbReference>
<protein>
    <submittedName>
        <fullName evidence="3">3-deoxy-manno-octulosonate cytidylyltransferase</fullName>
        <ecNumber evidence="3">2.7.7.38</ecNumber>
    </submittedName>
</protein>
<dbReference type="NCBIfam" id="TIGR00466">
    <property type="entry name" value="kdsB"/>
    <property type="match status" value="1"/>
</dbReference>
<keyword evidence="2 3" id="KW-0548">Nucleotidyltransferase</keyword>
<dbReference type="InterPro" id="IPR029044">
    <property type="entry name" value="Nucleotide-diphossugar_trans"/>
</dbReference>
<name>A0A3B0SGB5_9ZZZZ</name>
<dbReference type="GO" id="GO:0005829">
    <property type="term" value="C:cytosol"/>
    <property type="evidence" value="ECO:0007669"/>
    <property type="project" value="TreeGrafter"/>
</dbReference>
<accession>A0A3B0SGB5</accession>
<organism evidence="3">
    <name type="scientific">hydrothermal vent metagenome</name>
    <dbReference type="NCBI Taxonomy" id="652676"/>
    <lineage>
        <taxon>unclassified sequences</taxon>
        <taxon>metagenomes</taxon>
        <taxon>ecological metagenomes</taxon>
    </lineage>
</organism>
<dbReference type="InterPro" id="IPR003329">
    <property type="entry name" value="Cytidylyl_trans"/>
</dbReference>
<evidence type="ECO:0000313" key="3">
    <source>
        <dbReference type="EMBL" id="VAV95313.1"/>
    </source>
</evidence>
<reference evidence="3" key="1">
    <citation type="submission" date="2018-06" db="EMBL/GenBank/DDBJ databases">
        <authorList>
            <person name="Zhirakovskaya E."/>
        </authorList>
    </citation>
    <scope>NUCLEOTIDE SEQUENCE</scope>
</reference>